<protein>
    <submittedName>
        <fullName evidence="1">Uncharacterized protein</fullName>
    </submittedName>
</protein>
<keyword evidence="2" id="KW-1185">Reference proteome</keyword>
<name>A0A1T1ATL9_RHOFE</name>
<dbReference type="Proteomes" id="UP000190750">
    <property type="component" value="Unassembled WGS sequence"/>
</dbReference>
<dbReference type="RefSeq" id="WP_143541697.1">
    <property type="nucleotide sequence ID" value="NZ_NRRK01000031.1"/>
</dbReference>
<proteinExistence type="predicted"/>
<dbReference type="EMBL" id="MTJN01000002">
    <property type="protein sequence ID" value="OOV07431.1"/>
    <property type="molecule type" value="Genomic_DNA"/>
</dbReference>
<comment type="caution">
    <text evidence="1">The sequence shown here is derived from an EMBL/GenBank/DDBJ whole genome shotgun (WGS) entry which is preliminary data.</text>
</comment>
<evidence type="ECO:0000313" key="2">
    <source>
        <dbReference type="Proteomes" id="UP000190750"/>
    </source>
</evidence>
<dbReference type="STRING" id="28066.RF819_12460"/>
<accession>A0A1T1ATL9</accession>
<sequence length="70" mass="8118">MLSKALTARVRSVDLINFGRVDVLCVDFRRDLPTQWSESTTSRVMKLNMQLSFESLNEMECELALMYKIS</sequence>
<evidence type="ECO:0000313" key="1">
    <source>
        <dbReference type="EMBL" id="OOV07431.1"/>
    </source>
</evidence>
<dbReference type="AlphaFoldDB" id="A0A1T1ATL9"/>
<gene>
    <name evidence="1" type="ORF">RF819_12460</name>
</gene>
<reference evidence="1 2" key="1">
    <citation type="submission" date="2017-01" db="EMBL/GenBank/DDBJ databases">
        <title>Genome sequencing of Rhodoferax fermentans JCM 7819.</title>
        <authorList>
            <person name="Kim Y.J."/>
            <person name="Farh M.E.-A."/>
            <person name="Yang D.-C."/>
        </authorList>
    </citation>
    <scope>NUCLEOTIDE SEQUENCE [LARGE SCALE GENOMIC DNA]</scope>
    <source>
        <strain evidence="1 2">JCM 7819</strain>
    </source>
</reference>
<organism evidence="1 2">
    <name type="scientific">Rhodoferax fermentans</name>
    <dbReference type="NCBI Taxonomy" id="28066"/>
    <lineage>
        <taxon>Bacteria</taxon>
        <taxon>Pseudomonadati</taxon>
        <taxon>Pseudomonadota</taxon>
        <taxon>Betaproteobacteria</taxon>
        <taxon>Burkholderiales</taxon>
        <taxon>Comamonadaceae</taxon>
        <taxon>Rhodoferax</taxon>
    </lineage>
</organism>